<sequence length="472" mass="50929">MAPARDDELFTPATARQNPTSLESNGAEGRLMHRSLVQRPAMVESASGVYLNLANGRTVIDACGGAAVAIIGHGNEEVIQAITDQARKVSYVHTQAYTTEPAEELASVILDGNPHGLEKAFFVCSGSEAVESALKLARQYHYETGQPERLHLIGRRQAYHGNTMATMSISAVAARKVPYHGFGYPHVSFVSPAYAYQYQRKDETEGEFAARLLAEIEAEFQRVGPGNVVAFVAETVVGATAGCVAPPVGYLAGVRRICDEHGALLILDEVMCGTGRTGTFFAFEQEGAVVPDIVTVAKGLGGGYGPIAGVLVHEKLVAALRQGSHAFNHGHTYQAHPVACAAALAVQKILRRDDLVARCAQLGKKLEALLRAELINCRSVGDIRGRGLFWGAEFVRDRDTKETFDPKTRFGIRVQERAFEKGVALYPGAGTVDGSRGDHVLLAPPYTTTEEQLQVICRVFREAVEEIEAETL</sequence>
<dbReference type="InterPro" id="IPR005814">
    <property type="entry name" value="Aminotrans_3"/>
</dbReference>
<dbReference type="PANTHER" id="PTHR43094">
    <property type="entry name" value="AMINOTRANSFERASE"/>
    <property type="match status" value="1"/>
</dbReference>
<dbReference type="GO" id="GO:0030170">
    <property type="term" value="F:pyridoxal phosphate binding"/>
    <property type="evidence" value="ECO:0007669"/>
    <property type="project" value="InterPro"/>
</dbReference>
<dbReference type="Proteomes" id="UP000326340">
    <property type="component" value="Unassembled WGS sequence"/>
</dbReference>
<evidence type="ECO:0000256" key="3">
    <source>
        <dbReference type="ARBA" id="ARBA00022898"/>
    </source>
</evidence>
<dbReference type="NCBIfam" id="NF005685">
    <property type="entry name" value="PRK07483.1"/>
    <property type="match status" value="1"/>
</dbReference>
<comment type="cofactor">
    <cofactor evidence="1">
        <name>pyridoxal 5'-phosphate</name>
        <dbReference type="ChEBI" id="CHEBI:597326"/>
    </cofactor>
</comment>
<dbReference type="EMBL" id="PUHP01000425">
    <property type="protein sequence ID" value="TQN70125.1"/>
    <property type="molecule type" value="Genomic_DNA"/>
</dbReference>
<accession>A0A5Q4BSV0</accession>
<evidence type="ECO:0000256" key="2">
    <source>
        <dbReference type="ARBA" id="ARBA00008954"/>
    </source>
</evidence>
<dbReference type="Gene3D" id="3.90.1150.10">
    <property type="entry name" value="Aspartate Aminotransferase, domain 1"/>
    <property type="match status" value="1"/>
</dbReference>
<dbReference type="SUPFAM" id="SSF53383">
    <property type="entry name" value="PLP-dependent transferases"/>
    <property type="match status" value="1"/>
</dbReference>
<evidence type="ECO:0000313" key="7">
    <source>
        <dbReference type="Proteomes" id="UP000326340"/>
    </source>
</evidence>
<comment type="caution">
    <text evidence="6">The sequence shown here is derived from an EMBL/GenBank/DDBJ whole genome shotgun (WGS) entry which is preliminary data.</text>
</comment>
<dbReference type="AlphaFoldDB" id="A0A5Q4BSV0"/>
<organism evidence="6 7">
    <name type="scientific">Colletotrichum shisoi</name>
    <dbReference type="NCBI Taxonomy" id="2078593"/>
    <lineage>
        <taxon>Eukaryota</taxon>
        <taxon>Fungi</taxon>
        <taxon>Dikarya</taxon>
        <taxon>Ascomycota</taxon>
        <taxon>Pezizomycotina</taxon>
        <taxon>Sordariomycetes</taxon>
        <taxon>Hypocreomycetidae</taxon>
        <taxon>Glomerellales</taxon>
        <taxon>Glomerellaceae</taxon>
        <taxon>Colletotrichum</taxon>
        <taxon>Colletotrichum destructivum species complex</taxon>
    </lineage>
</organism>
<dbReference type="InterPro" id="IPR015424">
    <property type="entry name" value="PyrdxlP-dep_Trfase"/>
</dbReference>
<name>A0A5Q4BSV0_9PEZI</name>
<dbReference type="PANTHER" id="PTHR43094:SF1">
    <property type="entry name" value="AMINOTRANSFERASE CLASS-III"/>
    <property type="match status" value="1"/>
</dbReference>
<dbReference type="GO" id="GO:0008483">
    <property type="term" value="F:transaminase activity"/>
    <property type="evidence" value="ECO:0007669"/>
    <property type="project" value="UniProtKB-KW"/>
</dbReference>
<dbReference type="PROSITE" id="PS00600">
    <property type="entry name" value="AA_TRANSFER_CLASS_3"/>
    <property type="match status" value="1"/>
</dbReference>
<dbReference type="InterPro" id="IPR015421">
    <property type="entry name" value="PyrdxlP-dep_Trfase_major"/>
</dbReference>
<keyword evidence="3 4" id="KW-0663">Pyridoxal phosphate</keyword>
<keyword evidence="6" id="KW-0032">Aminotransferase</keyword>
<feature type="region of interest" description="Disordered" evidence="5">
    <location>
        <begin position="1"/>
        <end position="28"/>
    </location>
</feature>
<dbReference type="Pfam" id="PF00202">
    <property type="entry name" value="Aminotran_3"/>
    <property type="match status" value="1"/>
</dbReference>
<evidence type="ECO:0000313" key="6">
    <source>
        <dbReference type="EMBL" id="TQN70125.1"/>
    </source>
</evidence>
<protein>
    <submittedName>
        <fullName evidence="6">Putative aminotransferase</fullName>
    </submittedName>
</protein>
<dbReference type="FunFam" id="3.40.640.10:FF:000004">
    <property type="entry name" value="Acetylornithine aminotransferase"/>
    <property type="match status" value="1"/>
</dbReference>
<keyword evidence="6" id="KW-0808">Transferase</keyword>
<dbReference type="OrthoDB" id="5419315at2759"/>
<gene>
    <name evidence="6" type="ORF">CSHISOI_05356</name>
</gene>
<evidence type="ECO:0000256" key="4">
    <source>
        <dbReference type="RuleBase" id="RU003560"/>
    </source>
</evidence>
<dbReference type="PIRSF" id="PIRSF000521">
    <property type="entry name" value="Transaminase_4ab_Lys_Orn"/>
    <property type="match status" value="1"/>
</dbReference>
<proteinExistence type="inferred from homology"/>
<reference evidence="6 7" key="1">
    <citation type="journal article" date="2019" name="Sci. Rep.">
        <title>Colletotrichum shisoi sp. nov., an anthracnose pathogen of Perilla frutescens in Japan: molecular phylogenetic, morphological and genomic evidence.</title>
        <authorList>
            <person name="Gan P."/>
            <person name="Tsushima A."/>
            <person name="Hiroyama R."/>
            <person name="Narusaka M."/>
            <person name="Takano Y."/>
            <person name="Narusaka Y."/>
            <person name="Kawaradani M."/>
            <person name="Damm U."/>
            <person name="Shirasu K."/>
        </authorList>
    </citation>
    <scope>NUCLEOTIDE SEQUENCE [LARGE SCALE GENOMIC DNA]</scope>
    <source>
        <strain evidence="6 7">PG-2018a</strain>
    </source>
</reference>
<keyword evidence="7" id="KW-1185">Reference proteome</keyword>
<dbReference type="Gene3D" id="3.40.640.10">
    <property type="entry name" value="Type I PLP-dependent aspartate aminotransferase-like (Major domain)"/>
    <property type="match status" value="1"/>
</dbReference>
<dbReference type="InterPro" id="IPR015422">
    <property type="entry name" value="PyrdxlP-dep_Trfase_small"/>
</dbReference>
<evidence type="ECO:0000256" key="1">
    <source>
        <dbReference type="ARBA" id="ARBA00001933"/>
    </source>
</evidence>
<dbReference type="InterPro" id="IPR049704">
    <property type="entry name" value="Aminotrans_3_PPA_site"/>
</dbReference>
<dbReference type="GO" id="GO:0005829">
    <property type="term" value="C:cytosol"/>
    <property type="evidence" value="ECO:0007669"/>
    <property type="project" value="TreeGrafter"/>
</dbReference>
<evidence type="ECO:0000256" key="5">
    <source>
        <dbReference type="SAM" id="MobiDB-lite"/>
    </source>
</evidence>
<feature type="compositionally biased region" description="Polar residues" evidence="5">
    <location>
        <begin position="14"/>
        <end position="24"/>
    </location>
</feature>
<dbReference type="CDD" id="cd00610">
    <property type="entry name" value="OAT_like"/>
    <property type="match status" value="1"/>
</dbReference>
<comment type="similarity">
    <text evidence="2 4">Belongs to the class-III pyridoxal-phosphate-dependent aminotransferase family.</text>
</comment>